<dbReference type="SUPFAM" id="SSF75217">
    <property type="entry name" value="alpha/beta knot"/>
    <property type="match status" value="1"/>
</dbReference>
<comment type="caution">
    <text evidence="15">The sequence shown here is derived from an EMBL/GenBank/DDBJ whole genome shotgun (WGS) entry which is preliminary data.</text>
</comment>
<evidence type="ECO:0000256" key="12">
    <source>
        <dbReference type="PIRNR" id="PIRNR015601"/>
    </source>
</evidence>
<dbReference type="CDD" id="cd18084">
    <property type="entry name" value="RsmE-like"/>
    <property type="match status" value="1"/>
</dbReference>
<dbReference type="InterPro" id="IPR046886">
    <property type="entry name" value="RsmE_MTase_dom"/>
</dbReference>
<dbReference type="GO" id="GO:0032259">
    <property type="term" value="P:methylation"/>
    <property type="evidence" value="ECO:0007669"/>
    <property type="project" value="UniProtKB-KW"/>
</dbReference>
<dbReference type="InterPro" id="IPR015947">
    <property type="entry name" value="PUA-like_sf"/>
</dbReference>
<dbReference type="EC" id="2.1.1.193" evidence="3 12"/>
<comment type="function">
    <text evidence="10 12">Specifically methylates the N3 position of the uracil ring of uridine 1498 (m3U1498) in 16S rRNA. Acts on the fully assembled 30S ribosomal subunit.</text>
</comment>
<reference evidence="15 16" key="1">
    <citation type="submission" date="2023-01" db="EMBL/GenBank/DDBJ databases">
        <title>Novel diversity within Roseofilum (Cyanobacteria; Desertifilaceae) from marine benthic mats with descriptions of four novel species.</title>
        <authorList>
            <person name="Wang Y."/>
            <person name="Berthold D.E."/>
            <person name="Hu J."/>
            <person name="Lefler F.W."/>
            <person name="Laughinghouse H.D. IV."/>
        </authorList>
    </citation>
    <scope>NUCLEOTIDE SEQUENCE [LARGE SCALE GENOMIC DNA]</scope>
    <source>
        <strain evidence="15 16">BLCC-M91</strain>
    </source>
</reference>
<keyword evidence="6 12" id="KW-0698">rRNA processing</keyword>
<evidence type="ECO:0000256" key="4">
    <source>
        <dbReference type="ARBA" id="ARBA00013673"/>
    </source>
</evidence>
<proteinExistence type="inferred from homology"/>
<dbReference type="Proteomes" id="UP001231370">
    <property type="component" value="Unassembled WGS sequence"/>
</dbReference>
<evidence type="ECO:0000256" key="2">
    <source>
        <dbReference type="ARBA" id="ARBA00005528"/>
    </source>
</evidence>
<dbReference type="PIRSF" id="PIRSF015601">
    <property type="entry name" value="MTase_slr0722"/>
    <property type="match status" value="1"/>
</dbReference>
<dbReference type="InterPro" id="IPR006700">
    <property type="entry name" value="RsmE"/>
</dbReference>
<keyword evidence="9 12" id="KW-0949">S-adenosyl-L-methionine</keyword>
<comment type="similarity">
    <text evidence="2 12">Belongs to the RNA methyltransferase RsmE family.</text>
</comment>
<sequence length="248" mass="27554">MTQWQRVAIAPEQLHNDIIRLTAQQQHYLCRVLRLQPGDRFIALMQPDWWLSELRDLETAQRLEPIEIQTELAIAITLMVALPKNGFEEIIRCCTELGVRSIIPVISDRTLLKPSAQKLQRWRRIATEAAEQCERQHIPDLADPLSFAQAIETADGSDRYLAVTRTSAPHLLALPLPPPSESIAIATGPEGGWTPHEVQQALNTGFQPISLGQRILRAVTAPIVALSLLNGHYEVYSSACSSCSEGAN</sequence>
<feature type="domain" description="Ribosomal RNA small subunit methyltransferase E methyltransferase" evidence="13">
    <location>
        <begin position="71"/>
        <end position="229"/>
    </location>
</feature>
<dbReference type="PANTHER" id="PTHR30027">
    <property type="entry name" value="RIBOSOMAL RNA SMALL SUBUNIT METHYLTRANSFERASE E"/>
    <property type="match status" value="1"/>
</dbReference>
<comment type="catalytic activity">
    <reaction evidence="11 12">
        <text>uridine(1498) in 16S rRNA + S-adenosyl-L-methionine = N(3)-methyluridine(1498) in 16S rRNA + S-adenosyl-L-homocysteine + H(+)</text>
        <dbReference type="Rhea" id="RHEA:42920"/>
        <dbReference type="Rhea" id="RHEA-COMP:10283"/>
        <dbReference type="Rhea" id="RHEA-COMP:10284"/>
        <dbReference type="ChEBI" id="CHEBI:15378"/>
        <dbReference type="ChEBI" id="CHEBI:57856"/>
        <dbReference type="ChEBI" id="CHEBI:59789"/>
        <dbReference type="ChEBI" id="CHEBI:65315"/>
        <dbReference type="ChEBI" id="CHEBI:74502"/>
        <dbReference type="EC" id="2.1.1.193"/>
    </reaction>
</comment>
<evidence type="ECO:0000256" key="11">
    <source>
        <dbReference type="ARBA" id="ARBA00047944"/>
    </source>
</evidence>
<dbReference type="NCBIfam" id="NF008697">
    <property type="entry name" value="PRK11713.4-1"/>
    <property type="match status" value="1"/>
</dbReference>
<evidence type="ECO:0000256" key="1">
    <source>
        <dbReference type="ARBA" id="ARBA00004496"/>
    </source>
</evidence>
<comment type="subcellular location">
    <subcellularLocation>
        <location evidence="1 12">Cytoplasm</location>
    </subcellularLocation>
</comment>
<keyword evidence="16" id="KW-1185">Reference proteome</keyword>
<protein>
    <recommendedName>
        <fullName evidence="4 12">Ribosomal RNA small subunit methyltransferase E</fullName>
        <ecNumber evidence="3 12">2.1.1.193</ecNumber>
    </recommendedName>
</protein>
<dbReference type="Pfam" id="PF04452">
    <property type="entry name" value="Methyltrans_RNA"/>
    <property type="match status" value="1"/>
</dbReference>
<dbReference type="SUPFAM" id="SSF88697">
    <property type="entry name" value="PUA domain-like"/>
    <property type="match status" value="1"/>
</dbReference>
<dbReference type="InterPro" id="IPR029026">
    <property type="entry name" value="tRNA_m1G_MTases_N"/>
</dbReference>
<dbReference type="PANTHER" id="PTHR30027:SF3">
    <property type="entry name" value="16S RRNA (URACIL(1498)-N(3))-METHYLTRANSFERASE"/>
    <property type="match status" value="1"/>
</dbReference>
<feature type="domain" description="Ribosomal RNA small subunit methyltransferase E PUA-like" evidence="14">
    <location>
        <begin position="21"/>
        <end position="43"/>
    </location>
</feature>
<evidence type="ECO:0000256" key="9">
    <source>
        <dbReference type="ARBA" id="ARBA00022691"/>
    </source>
</evidence>
<evidence type="ECO:0000313" key="15">
    <source>
        <dbReference type="EMBL" id="MDJ1180127.1"/>
    </source>
</evidence>
<dbReference type="EMBL" id="JAQPOK010000109">
    <property type="protein sequence ID" value="MDJ1180127.1"/>
    <property type="molecule type" value="Genomic_DNA"/>
</dbReference>
<keyword evidence="5 12" id="KW-0963">Cytoplasm</keyword>
<evidence type="ECO:0000256" key="8">
    <source>
        <dbReference type="ARBA" id="ARBA00022679"/>
    </source>
</evidence>
<evidence type="ECO:0000259" key="13">
    <source>
        <dbReference type="Pfam" id="PF04452"/>
    </source>
</evidence>
<dbReference type="Pfam" id="PF20260">
    <property type="entry name" value="PUA_4"/>
    <property type="match status" value="1"/>
</dbReference>
<organism evidence="15 16">
    <name type="scientific">Roseofilum halophilum BLCC-M91</name>
    <dbReference type="NCBI Taxonomy" id="3022259"/>
    <lineage>
        <taxon>Bacteria</taxon>
        <taxon>Bacillati</taxon>
        <taxon>Cyanobacteriota</taxon>
        <taxon>Cyanophyceae</taxon>
        <taxon>Desertifilales</taxon>
        <taxon>Desertifilaceae</taxon>
        <taxon>Roseofilum</taxon>
        <taxon>Roseofilum halophilum</taxon>
    </lineage>
</organism>
<evidence type="ECO:0000259" key="14">
    <source>
        <dbReference type="Pfam" id="PF20260"/>
    </source>
</evidence>
<dbReference type="InterPro" id="IPR046887">
    <property type="entry name" value="RsmE_PUA-like"/>
</dbReference>
<evidence type="ECO:0000256" key="10">
    <source>
        <dbReference type="ARBA" id="ARBA00025699"/>
    </source>
</evidence>
<keyword evidence="7 12" id="KW-0489">Methyltransferase</keyword>
<evidence type="ECO:0000256" key="5">
    <source>
        <dbReference type="ARBA" id="ARBA00022490"/>
    </source>
</evidence>
<evidence type="ECO:0000256" key="3">
    <source>
        <dbReference type="ARBA" id="ARBA00012328"/>
    </source>
</evidence>
<dbReference type="InterPro" id="IPR029028">
    <property type="entry name" value="Alpha/beta_knot_MTases"/>
</dbReference>
<dbReference type="Gene3D" id="3.40.1280.10">
    <property type="match status" value="1"/>
</dbReference>
<evidence type="ECO:0000256" key="6">
    <source>
        <dbReference type="ARBA" id="ARBA00022552"/>
    </source>
</evidence>
<name>A0ABT7BMX5_9CYAN</name>
<gene>
    <name evidence="15" type="ORF">PJF56_14775</name>
</gene>
<evidence type="ECO:0000256" key="7">
    <source>
        <dbReference type="ARBA" id="ARBA00022603"/>
    </source>
</evidence>
<accession>A0ABT7BMX5</accession>
<evidence type="ECO:0000313" key="16">
    <source>
        <dbReference type="Proteomes" id="UP001231370"/>
    </source>
</evidence>
<keyword evidence="8 12" id="KW-0808">Transferase</keyword>
<dbReference type="GO" id="GO:0008168">
    <property type="term" value="F:methyltransferase activity"/>
    <property type="evidence" value="ECO:0007669"/>
    <property type="project" value="UniProtKB-KW"/>
</dbReference>
<dbReference type="NCBIfam" id="TIGR00046">
    <property type="entry name" value="RsmE family RNA methyltransferase"/>
    <property type="match status" value="1"/>
</dbReference>